<dbReference type="OrthoDB" id="308861at2759"/>
<accession>A0A9P6IUU9</accession>
<dbReference type="AlphaFoldDB" id="A0A9P6IUU9"/>
<dbReference type="Proteomes" id="UP000738359">
    <property type="component" value="Unassembled WGS sequence"/>
</dbReference>
<evidence type="ECO:0000313" key="1">
    <source>
        <dbReference type="EMBL" id="KAF9945372.1"/>
    </source>
</evidence>
<sequence>MLGSTELFILPLIEDLTKIRINCRQSEVLAVYINSVPCSFTYQDSIKDALVLMKEGDASNHQDLKRRWSMATAEDDDGELSVVIPRGMVVASLMDEESINRASHIVDAGR</sequence>
<name>A0A9P6IUU9_MORAP</name>
<comment type="caution">
    <text evidence="1">The sequence shown here is derived from an EMBL/GenBank/DDBJ whole genome shotgun (WGS) entry which is preliminary data.</text>
</comment>
<reference evidence="1" key="1">
    <citation type="journal article" date="2020" name="Fungal Divers.">
        <title>Resolving the Mortierellaceae phylogeny through synthesis of multi-gene phylogenetics and phylogenomics.</title>
        <authorList>
            <person name="Vandepol N."/>
            <person name="Liber J."/>
            <person name="Desiro A."/>
            <person name="Na H."/>
            <person name="Kennedy M."/>
            <person name="Barry K."/>
            <person name="Grigoriev I.V."/>
            <person name="Miller A.N."/>
            <person name="O'Donnell K."/>
            <person name="Stajich J.E."/>
            <person name="Bonito G."/>
        </authorList>
    </citation>
    <scope>NUCLEOTIDE SEQUENCE</scope>
    <source>
        <strain evidence="1">CK1249</strain>
    </source>
</reference>
<keyword evidence="2" id="KW-1185">Reference proteome</keyword>
<dbReference type="EMBL" id="JAAAHY010002105">
    <property type="protein sequence ID" value="KAF9945372.1"/>
    <property type="molecule type" value="Genomic_DNA"/>
</dbReference>
<protein>
    <submittedName>
        <fullName evidence="1">Uncharacterized protein</fullName>
    </submittedName>
</protein>
<feature type="non-terminal residue" evidence="1">
    <location>
        <position position="1"/>
    </location>
</feature>
<proteinExistence type="predicted"/>
<evidence type="ECO:0000313" key="2">
    <source>
        <dbReference type="Proteomes" id="UP000738359"/>
    </source>
</evidence>
<organism evidence="1 2">
    <name type="scientific">Mortierella alpina</name>
    <name type="common">Oleaginous fungus</name>
    <name type="synonym">Mortierella renispora</name>
    <dbReference type="NCBI Taxonomy" id="64518"/>
    <lineage>
        <taxon>Eukaryota</taxon>
        <taxon>Fungi</taxon>
        <taxon>Fungi incertae sedis</taxon>
        <taxon>Mucoromycota</taxon>
        <taxon>Mortierellomycotina</taxon>
        <taxon>Mortierellomycetes</taxon>
        <taxon>Mortierellales</taxon>
        <taxon>Mortierellaceae</taxon>
        <taxon>Mortierella</taxon>
    </lineage>
</organism>
<gene>
    <name evidence="1" type="ORF">BGZ70_003864</name>
</gene>